<proteinExistence type="inferred from homology"/>
<accession>A0A554NEN8</accession>
<dbReference type="AlphaFoldDB" id="A0A554NEN8"/>
<sequence length="95" mass="10276">MPTDDAGDRHDDRFPHEAVLELPYDDPEAATLVATSLRQDLDRIDGDRSTAAVACETDTVRVTVRAADLTALRAGLNTWGSLVDVADRTRRAALG</sequence>
<dbReference type="InParanoid" id="A0A554NEN8"/>
<dbReference type="OrthoDB" id="8982at2157"/>
<dbReference type="Gene3D" id="3.30.310.50">
    <property type="entry name" value="Alpha-D-phosphohexomutase, C-terminal domain"/>
    <property type="match status" value="1"/>
</dbReference>
<dbReference type="NCBIfam" id="NF011470">
    <property type="entry name" value="PRK14887.1"/>
    <property type="match status" value="1"/>
</dbReference>
<dbReference type="Proteomes" id="UP000319894">
    <property type="component" value="Unassembled WGS sequence"/>
</dbReference>
<gene>
    <name evidence="2" type="ORF">DP107_01405</name>
</gene>
<protein>
    <submittedName>
        <fullName evidence="2">Rpo operon protein</fullName>
    </submittedName>
</protein>
<organism evidence="2 3">
    <name type="scientific">Haloglomus irregulare</name>
    <dbReference type="NCBI Taxonomy" id="2234134"/>
    <lineage>
        <taxon>Archaea</taxon>
        <taxon>Methanobacteriati</taxon>
        <taxon>Methanobacteriota</taxon>
        <taxon>Stenosarchaea group</taxon>
        <taxon>Halobacteria</taxon>
        <taxon>Halobacteriales</taxon>
        <taxon>Natronomonadaceae</taxon>
        <taxon>Haloglomus</taxon>
    </lineage>
</organism>
<dbReference type="Pfam" id="PF09341">
    <property type="entry name" value="Pcc1"/>
    <property type="match status" value="1"/>
</dbReference>
<evidence type="ECO:0000313" key="3">
    <source>
        <dbReference type="Proteomes" id="UP000319894"/>
    </source>
</evidence>
<dbReference type="RefSeq" id="WP_144260342.1">
    <property type="nucleotide sequence ID" value="NZ_QMDX01000001.1"/>
</dbReference>
<dbReference type="InterPro" id="IPR015419">
    <property type="entry name" value="CTAG/Pcc1"/>
</dbReference>
<name>A0A554NEN8_9EURY</name>
<dbReference type="EMBL" id="QMDX01000001">
    <property type="protein sequence ID" value="TSD15867.1"/>
    <property type="molecule type" value="Genomic_DNA"/>
</dbReference>
<evidence type="ECO:0000256" key="1">
    <source>
        <dbReference type="ARBA" id="ARBA00007073"/>
    </source>
</evidence>
<evidence type="ECO:0000313" key="2">
    <source>
        <dbReference type="EMBL" id="TSD15867.1"/>
    </source>
</evidence>
<comment type="similarity">
    <text evidence="1">Belongs to the CTAG/PCC1 family.</text>
</comment>
<reference evidence="2 3" key="1">
    <citation type="submission" date="2018-06" db="EMBL/GenBank/DDBJ databases">
        <title>Natronomonas sp. F16-60 a new haloarchaeon isolated from a solar saltern of Isla Cristina, Huelva, Spain.</title>
        <authorList>
            <person name="Duran-Viseras A."/>
            <person name="Sanchez-Porro C."/>
            <person name="Ventosa A."/>
        </authorList>
    </citation>
    <scope>NUCLEOTIDE SEQUENCE [LARGE SCALE GENOMIC DNA]</scope>
    <source>
        <strain evidence="2 3">F16-60</strain>
    </source>
</reference>
<keyword evidence="3" id="KW-1185">Reference proteome</keyword>
<comment type="caution">
    <text evidence="2">The sequence shown here is derived from an EMBL/GenBank/DDBJ whole genome shotgun (WGS) entry which is preliminary data.</text>
</comment>